<reference evidence="3" key="1">
    <citation type="submission" date="2025-08" db="UniProtKB">
        <authorList>
            <consortium name="RefSeq"/>
        </authorList>
    </citation>
    <scope>IDENTIFICATION</scope>
</reference>
<gene>
    <name evidence="3" type="primary">LOC103517465</name>
</gene>
<keyword evidence="1" id="KW-0812">Transmembrane</keyword>
<keyword evidence="1" id="KW-0472">Membrane</keyword>
<feature type="transmembrane region" description="Helical" evidence="1">
    <location>
        <begin position="20"/>
        <end position="41"/>
    </location>
</feature>
<name>A0A1S3DFS7_DIACI</name>
<organism evidence="2 3">
    <name type="scientific">Diaphorina citri</name>
    <name type="common">Asian citrus psyllid</name>
    <dbReference type="NCBI Taxonomy" id="121845"/>
    <lineage>
        <taxon>Eukaryota</taxon>
        <taxon>Metazoa</taxon>
        <taxon>Ecdysozoa</taxon>
        <taxon>Arthropoda</taxon>
        <taxon>Hexapoda</taxon>
        <taxon>Insecta</taxon>
        <taxon>Pterygota</taxon>
        <taxon>Neoptera</taxon>
        <taxon>Paraneoptera</taxon>
        <taxon>Hemiptera</taxon>
        <taxon>Sternorrhyncha</taxon>
        <taxon>Psylloidea</taxon>
        <taxon>Psyllidae</taxon>
        <taxon>Diaphorininae</taxon>
        <taxon>Diaphorina</taxon>
    </lineage>
</organism>
<dbReference type="AlphaFoldDB" id="A0A1S3DFS7"/>
<protein>
    <submittedName>
        <fullName evidence="3">Uncharacterized protein LOC103517465</fullName>
    </submittedName>
</protein>
<evidence type="ECO:0000256" key="1">
    <source>
        <dbReference type="SAM" id="Phobius"/>
    </source>
</evidence>
<dbReference type="PaxDb" id="121845-A0A1S3DFS7"/>
<keyword evidence="2" id="KW-1185">Reference proteome</keyword>
<sequence>MKSEKLVFDVLKMVLTSAVYLALAVSGWIFLRLVYTCFVFPKNFSPVKQCRICVSELYLLLLYRTLVQASSTGSILLEPYGSIKSLSASHDVACFPVEPYSPAPSPNLQRKSLPSSPLLTSSRFRTLSLDVSNLPTPAPPGTGPISYHNLSPIQSSRGVTPRQMSAPSRVTLGAPRVMTPEIMWQ</sequence>
<keyword evidence="1" id="KW-1133">Transmembrane helix</keyword>
<dbReference type="GeneID" id="103517465"/>
<dbReference type="KEGG" id="dci:103517465"/>
<dbReference type="Proteomes" id="UP000079169">
    <property type="component" value="Unplaced"/>
</dbReference>
<dbReference type="RefSeq" id="XP_008480721.1">
    <property type="nucleotide sequence ID" value="XM_008482499.1"/>
</dbReference>
<accession>A0A1S3DFS7</accession>
<evidence type="ECO:0000313" key="2">
    <source>
        <dbReference type="Proteomes" id="UP000079169"/>
    </source>
</evidence>
<evidence type="ECO:0000313" key="3">
    <source>
        <dbReference type="RefSeq" id="XP_008480721.1"/>
    </source>
</evidence>
<proteinExistence type="predicted"/>